<comment type="caution">
    <text evidence="2">The sequence shown here is derived from an EMBL/GenBank/DDBJ whole genome shotgun (WGS) entry which is preliminary data.</text>
</comment>
<keyword evidence="3" id="KW-1185">Reference proteome</keyword>
<proteinExistence type="predicted"/>
<evidence type="ECO:0000313" key="2">
    <source>
        <dbReference type="EMBL" id="OMJ13982.1"/>
    </source>
</evidence>
<dbReference type="SUPFAM" id="SSF48264">
    <property type="entry name" value="Cytochrome P450"/>
    <property type="match status" value="1"/>
</dbReference>
<feature type="region of interest" description="Disordered" evidence="1">
    <location>
        <begin position="55"/>
        <end position="79"/>
    </location>
</feature>
<feature type="non-terminal residue" evidence="2">
    <location>
        <position position="79"/>
    </location>
</feature>
<dbReference type="Proteomes" id="UP000187429">
    <property type="component" value="Unassembled WGS sequence"/>
</dbReference>
<organism evidence="2 3">
    <name type="scientific">Smittium culicis</name>
    <dbReference type="NCBI Taxonomy" id="133412"/>
    <lineage>
        <taxon>Eukaryota</taxon>
        <taxon>Fungi</taxon>
        <taxon>Fungi incertae sedis</taxon>
        <taxon>Zoopagomycota</taxon>
        <taxon>Kickxellomycotina</taxon>
        <taxon>Harpellomycetes</taxon>
        <taxon>Harpellales</taxon>
        <taxon>Legeriomycetaceae</taxon>
        <taxon>Smittium</taxon>
    </lineage>
</organism>
<evidence type="ECO:0000256" key="1">
    <source>
        <dbReference type="SAM" id="MobiDB-lite"/>
    </source>
</evidence>
<dbReference type="GO" id="GO:0004497">
    <property type="term" value="F:monooxygenase activity"/>
    <property type="evidence" value="ECO:0007669"/>
    <property type="project" value="InterPro"/>
</dbReference>
<reference evidence="3" key="1">
    <citation type="submission" date="2017-01" db="EMBL/GenBank/DDBJ databases">
        <authorList>
            <person name="Wang Y."/>
            <person name="White M."/>
            <person name="Kvist S."/>
            <person name="Moncalvo J.-M."/>
        </authorList>
    </citation>
    <scope>NUCLEOTIDE SEQUENCE [LARGE SCALE GENOMIC DNA]</scope>
    <source>
        <strain evidence="3">ID-206-W2</strain>
    </source>
</reference>
<name>A0A1R1XH73_9FUNG</name>
<dbReference type="AlphaFoldDB" id="A0A1R1XH73"/>
<dbReference type="InterPro" id="IPR036396">
    <property type="entry name" value="Cyt_P450_sf"/>
</dbReference>
<dbReference type="GO" id="GO:0020037">
    <property type="term" value="F:heme binding"/>
    <property type="evidence" value="ECO:0007669"/>
    <property type="project" value="InterPro"/>
</dbReference>
<dbReference type="Gene3D" id="1.10.630.10">
    <property type="entry name" value="Cytochrome P450"/>
    <property type="match status" value="1"/>
</dbReference>
<evidence type="ECO:0000313" key="3">
    <source>
        <dbReference type="Proteomes" id="UP000187429"/>
    </source>
</evidence>
<gene>
    <name evidence="2" type="ORF">AYI69_g8778</name>
</gene>
<dbReference type="EMBL" id="LSSM01004833">
    <property type="protein sequence ID" value="OMJ13982.1"/>
    <property type="molecule type" value="Genomic_DNA"/>
</dbReference>
<dbReference type="OrthoDB" id="1470350at2759"/>
<dbReference type="GO" id="GO:0016705">
    <property type="term" value="F:oxidoreductase activity, acting on paired donors, with incorporation or reduction of molecular oxygen"/>
    <property type="evidence" value="ECO:0007669"/>
    <property type="project" value="InterPro"/>
</dbReference>
<accession>A0A1R1XH73</accession>
<sequence>MDYLDSTIHESLRLSCPAILSNGVFLPKNSLISFNGFLYSRSKKKYGLLANEFNPERSHTSKSKPSVKEPISPVWGFKP</sequence>
<protein>
    <submittedName>
        <fullName evidence="2">Uncharacterized protein</fullName>
    </submittedName>
</protein>
<dbReference type="GO" id="GO:0005506">
    <property type="term" value="F:iron ion binding"/>
    <property type="evidence" value="ECO:0007669"/>
    <property type="project" value="InterPro"/>
</dbReference>